<dbReference type="Pfam" id="PF02472">
    <property type="entry name" value="ExbD"/>
    <property type="match status" value="1"/>
</dbReference>
<proteinExistence type="inferred from homology"/>
<gene>
    <name evidence="8" type="ORF">KDW03_02540</name>
</gene>
<evidence type="ECO:0000256" key="4">
    <source>
        <dbReference type="ARBA" id="ARBA00022692"/>
    </source>
</evidence>
<sequence>MRFRRNAKFISEINMTPVIDIVFQLLTFFMLTSTFIKSSAINVDLPSSKTSDAQPVREVVVVLYKDGRITVNNQPVQKNAITSFISKYAQQDSELVVTVQGDKRVDYGLLIEVMDAVRQAGVKRLSLATIYKED</sequence>
<keyword evidence="6" id="KW-0472">Membrane</keyword>
<dbReference type="GO" id="GO:0022857">
    <property type="term" value="F:transmembrane transporter activity"/>
    <property type="evidence" value="ECO:0007669"/>
    <property type="project" value="InterPro"/>
</dbReference>
<dbReference type="KEGG" id="taqu:KDW03_02540"/>
<keyword evidence="5" id="KW-1133">Transmembrane helix</keyword>
<evidence type="ECO:0000313" key="9">
    <source>
        <dbReference type="Proteomes" id="UP001056539"/>
    </source>
</evidence>
<evidence type="ECO:0000256" key="3">
    <source>
        <dbReference type="ARBA" id="ARBA00022475"/>
    </source>
</evidence>
<evidence type="ECO:0000256" key="2">
    <source>
        <dbReference type="ARBA" id="ARBA00005811"/>
    </source>
</evidence>
<dbReference type="Proteomes" id="UP001056539">
    <property type="component" value="Chromosome"/>
</dbReference>
<keyword evidence="4 7" id="KW-0812">Transmembrane</keyword>
<evidence type="ECO:0000313" key="8">
    <source>
        <dbReference type="EMBL" id="URA10700.1"/>
    </source>
</evidence>
<dbReference type="PANTHER" id="PTHR30558">
    <property type="entry name" value="EXBD MEMBRANE COMPONENT OF PMF-DRIVEN MACROMOLECULE IMPORT SYSTEM"/>
    <property type="match status" value="1"/>
</dbReference>
<accession>A0AAX3BEM8</accession>
<reference evidence="8" key="1">
    <citation type="submission" date="2021-04" db="EMBL/GenBank/DDBJ databases">
        <authorList>
            <person name="Postec A."/>
        </authorList>
    </citation>
    <scope>NUCLEOTIDE SEQUENCE</scope>
    <source>
        <strain evidence="8">F1F22</strain>
    </source>
</reference>
<name>A0AAX3BEM8_9SPIR</name>
<comment type="similarity">
    <text evidence="2 7">Belongs to the ExbD/TolR family.</text>
</comment>
<dbReference type="GO" id="GO:0015031">
    <property type="term" value="P:protein transport"/>
    <property type="evidence" value="ECO:0007669"/>
    <property type="project" value="UniProtKB-KW"/>
</dbReference>
<organism evidence="8 9">
    <name type="scientific">Thermospira aquatica</name>
    <dbReference type="NCBI Taxonomy" id="2828656"/>
    <lineage>
        <taxon>Bacteria</taxon>
        <taxon>Pseudomonadati</taxon>
        <taxon>Spirochaetota</taxon>
        <taxon>Spirochaetia</taxon>
        <taxon>Brevinematales</taxon>
        <taxon>Thermospiraceae</taxon>
        <taxon>Thermospira</taxon>
    </lineage>
</organism>
<dbReference type="AlphaFoldDB" id="A0AAX3BEM8"/>
<keyword evidence="9" id="KW-1185">Reference proteome</keyword>
<dbReference type="GO" id="GO:0005886">
    <property type="term" value="C:plasma membrane"/>
    <property type="evidence" value="ECO:0007669"/>
    <property type="project" value="UniProtKB-SubCell"/>
</dbReference>
<keyword evidence="3" id="KW-1003">Cell membrane</keyword>
<dbReference type="Gene3D" id="3.30.420.270">
    <property type="match status" value="1"/>
</dbReference>
<comment type="subcellular location">
    <subcellularLocation>
        <location evidence="1">Cell membrane</location>
        <topology evidence="1">Single-pass membrane protein</topology>
    </subcellularLocation>
    <subcellularLocation>
        <location evidence="7">Cell membrane</location>
        <topology evidence="7">Single-pass type II membrane protein</topology>
    </subcellularLocation>
</comment>
<evidence type="ECO:0000256" key="7">
    <source>
        <dbReference type="RuleBase" id="RU003879"/>
    </source>
</evidence>
<dbReference type="EMBL" id="CP073355">
    <property type="protein sequence ID" value="URA10700.1"/>
    <property type="molecule type" value="Genomic_DNA"/>
</dbReference>
<dbReference type="InterPro" id="IPR003400">
    <property type="entry name" value="ExbD"/>
</dbReference>
<keyword evidence="7" id="KW-0813">Transport</keyword>
<keyword evidence="7" id="KW-0653">Protein transport</keyword>
<dbReference type="RefSeq" id="WP_271435827.1">
    <property type="nucleotide sequence ID" value="NZ_CP073355.1"/>
</dbReference>
<reference evidence="8" key="2">
    <citation type="submission" date="2022-06" db="EMBL/GenBank/DDBJ databases">
        <title>Thermospira aquatica gen. nov., sp. nov.</title>
        <authorList>
            <person name="Ben Ali Gam Z."/>
            <person name="Labat M."/>
        </authorList>
    </citation>
    <scope>NUCLEOTIDE SEQUENCE</scope>
    <source>
        <strain evidence="8">F1F22</strain>
    </source>
</reference>
<evidence type="ECO:0000256" key="6">
    <source>
        <dbReference type="ARBA" id="ARBA00023136"/>
    </source>
</evidence>
<evidence type="ECO:0000256" key="1">
    <source>
        <dbReference type="ARBA" id="ARBA00004162"/>
    </source>
</evidence>
<evidence type="ECO:0000256" key="5">
    <source>
        <dbReference type="ARBA" id="ARBA00022989"/>
    </source>
</evidence>
<protein>
    <submittedName>
        <fullName evidence="8">Biopolymer transporter ExbD</fullName>
    </submittedName>
</protein>